<feature type="binding site" evidence="12">
    <location>
        <position position="85"/>
    </location>
    <ligand>
        <name>5-phospho-alpha-D-ribose 1-diphosphate</name>
        <dbReference type="ChEBI" id="CHEBI:58017"/>
    </ligand>
</feature>
<reference evidence="15" key="1">
    <citation type="submission" date="2017-07" db="EMBL/GenBank/DDBJ databases">
        <title>The cable genome - Insights into the physiology and evolution of filamentous bacteria capable of sulfide oxidation via long distance electron transfer.</title>
        <authorList>
            <person name="Thorup C."/>
            <person name="Bjerg J.T."/>
            <person name="Schreiber L."/>
            <person name="Nielsen L.P."/>
            <person name="Kjeldsen K.U."/>
            <person name="Boesen T."/>
            <person name="Boggild A."/>
            <person name="Meysman F."/>
            <person name="Geelhoed J."/>
            <person name="Schramm A."/>
        </authorList>
    </citation>
    <scope>NUCLEOTIDE SEQUENCE [LARGE SCALE GENOMIC DNA]</scope>
    <source>
        <strain evidence="15">GS</strain>
    </source>
</reference>
<feature type="binding site" evidence="12">
    <location>
        <position position="231"/>
    </location>
    <ligand>
        <name>Mg(2+)</name>
        <dbReference type="ChEBI" id="CHEBI:18420"/>
        <label>1</label>
    </ligand>
</feature>
<feature type="binding site" evidence="12">
    <location>
        <begin position="113"/>
        <end position="121"/>
    </location>
    <ligand>
        <name>5-phospho-alpha-D-ribose 1-diphosphate</name>
        <dbReference type="ChEBI" id="CHEBI:58017"/>
    </ligand>
</feature>
<protein>
    <recommendedName>
        <fullName evidence="12">Anthranilate phosphoribosyltransferase</fullName>
        <ecNumber evidence="12">2.4.2.18</ecNumber>
    </recommendedName>
</protein>
<keyword evidence="6 12" id="KW-0479">Metal-binding</keyword>
<accession>A0A521FZ50</accession>
<dbReference type="FunFam" id="1.20.970.10:FF:000006">
    <property type="entry name" value="Anthranilate phosphoribosyltransferase"/>
    <property type="match status" value="1"/>
</dbReference>
<dbReference type="EC" id="2.4.2.18" evidence="12"/>
<name>A0A521FZ50_9BACT</name>
<dbReference type="GO" id="GO:0000162">
    <property type="term" value="P:L-tryptophan biosynthetic process"/>
    <property type="evidence" value="ECO:0007669"/>
    <property type="project" value="UniProtKB-UniRule"/>
</dbReference>
<dbReference type="NCBIfam" id="TIGR01245">
    <property type="entry name" value="trpD"/>
    <property type="match status" value="1"/>
</dbReference>
<evidence type="ECO:0000259" key="13">
    <source>
        <dbReference type="Pfam" id="PF00591"/>
    </source>
</evidence>
<comment type="cofactor">
    <cofactor evidence="12">
        <name>Mg(2+)</name>
        <dbReference type="ChEBI" id="CHEBI:18420"/>
    </cofactor>
    <text evidence="12">Binds 2 magnesium ions per monomer.</text>
</comment>
<feature type="binding site" evidence="12">
    <location>
        <begin position="88"/>
        <end position="89"/>
    </location>
    <ligand>
        <name>5-phospho-alpha-D-ribose 1-diphosphate</name>
        <dbReference type="ChEBI" id="CHEBI:58017"/>
    </ligand>
</feature>
<feature type="domain" description="Glycosyl transferase family 3 N-terminal" evidence="14">
    <location>
        <begin position="3"/>
        <end position="65"/>
    </location>
</feature>
<evidence type="ECO:0000256" key="6">
    <source>
        <dbReference type="ARBA" id="ARBA00022723"/>
    </source>
</evidence>
<keyword evidence="16" id="KW-1185">Reference proteome</keyword>
<dbReference type="Pfam" id="PF00591">
    <property type="entry name" value="Glycos_transf_3"/>
    <property type="match status" value="1"/>
</dbReference>
<proteinExistence type="inferred from homology"/>
<feature type="binding site" evidence="12">
    <location>
        <position position="125"/>
    </location>
    <ligand>
        <name>5-phospho-alpha-D-ribose 1-diphosphate</name>
        <dbReference type="ChEBI" id="CHEBI:58017"/>
    </ligand>
</feature>
<dbReference type="UniPathway" id="UPA00035">
    <property type="reaction ID" value="UER00041"/>
</dbReference>
<evidence type="ECO:0000256" key="11">
    <source>
        <dbReference type="ARBA" id="ARBA00061188"/>
    </source>
</evidence>
<dbReference type="AlphaFoldDB" id="A0A521FZ50"/>
<comment type="subunit">
    <text evidence="2 12">Homodimer.</text>
</comment>
<dbReference type="FunFam" id="3.40.1030.10:FF:000002">
    <property type="entry name" value="Anthranilate phosphoribosyltransferase"/>
    <property type="match status" value="1"/>
</dbReference>
<feature type="binding site" evidence="12">
    <location>
        <position position="171"/>
    </location>
    <ligand>
        <name>anthranilate</name>
        <dbReference type="ChEBI" id="CHEBI:16567"/>
        <label>2</label>
    </ligand>
</feature>
<dbReference type="InterPro" id="IPR035902">
    <property type="entry name" value="Nuc_phospho_transferase"/>
</dbReference>
<evidence type="ECO:0000256" key="8">
    <source>
        <dbReference type="ARBA" id="ARBA00022842"/>
    </source>
</evidence>
<dbReference type="HAMAP" id="MF_00211">
    <property type="entry name" value="TrpD"/>
    <property type="match status" value="1"/>
</dbReference>
<dbReference type="Gene3D" id="1.20.970.10">
    <property type="entry name" value="Transferase, Pyrimidine Nucleoside Phosphorylase, Chain C"/>
    <property type="match status" value="1"/>
</dbReference>
<dbReference type="Gene3D" id="3.40.1030.10">
    <property type="entry name" value="Nucleoside phosphorylase/phosphoribosyltransferase catalytic domain"/>
    <property type="match status" value="1"/>
</dbReference>
<evidence type="ECO:0000256" key="3">
    <source>
        <dbReference type="ARBA" id="ARBA00022605"/>
    </source>
</evidence>
<keyword evidence="4 12" id="KW-0328">Glycosyltransferase</keyword>
<dbReference type="InterPro" id="IPR036320">
    <property type="entry name" value="Glycosyl_Trfase_fam3_N_dom_sf"/>
</dbReference>
<dbReference type="SUPFAM" id="SSF47648">
    <property type="entry name" value="Nucleoside phosphorylase/phosphoribosyltransferase N-terminal domain"/>
    <property type="match status" value="1"/>
</dbReference>
<evidence type="ECO:0000256" key="9">
    <source>
        <dbReference type="ARBA" id="ARBA00023141"/>
    </source>
</evidence>
<dbReference type="InterPro" id="IPR005940">
    <property type="entry name" value="Anthranilate_Pribosyl_Tfrase"/>
</dbReference>
<sequence length="344" mass="35958">MIKEAIARIVTGQHLDEQQMTAVMQEIMSGQTTDAQIGSFITALRMKGETIDEIAGAVRVMREKATFVDTGVNTAAGEVLLDIVGTGGDGSGTFNVSTTSAFVIAGAGIPVAKHGNRAMSSACGSADVLEALGVNLSLPPERVAECVRTVGIGFLFAPMLHGAMKYAIGPRRELGIRTIFNILGPLTNPARTNVQLTGVFAKELIRPIAEVLSRLGMKRALVVWGEGGMDELTVTGTSHIADAHDGTVESYTIEPEDVGLARAAFDDIRGGKTAAESAEQVQAVLGNTPSAKLDMVLLNAGAALMAAGRTEGLREGVELSRQVIASGAALEKLNSLVAFCRKLN</sequence>
<dbReference type="SUPFAM" id="SSF52418">
    <property type="entry name" value="Nucleoside phosphorylase/phosphoribosyltransferase catalytic domain"/>
    <property type="match status" value="1"/>
</dbReference>
<keyword evidence="9 12" id="KW-0057">Aromatic amino acid biosynthesis</keyword>
<keyword evidence="7 12" id="KW-0822">Tryptophan biosynthesis</keyword>
<dbReference type="PANTHER" id="PTHR43285">
    <property type="entry name" value="ANTHRANILATE PHOSPHORIBOSYLTRANSFERASE"/>
    <property type="match status" value="1"/>
</dbReference>
<feature type="binding site" evidence="12">
    <location>
        <position position="97"/>
    </location>
    <ligand>
        <name>Mg(2+)</name>
        <dbReference type="ChEBI" id="CHEBI:18420"/>
        <label>1</label>
    </ligand>
</feature>
<dbReference type="GO" id="GO:0004048">
    <property type="term" value="F:anthranilate phosphoribosyltransferase activity"/>
    <property type="evidence" value="ECO:0007669"/>
    <property type="project" value="UniProtKB-UniRule"/>
</dbReference>
<organism evidence="15 16">
    <name type="scientific">Candidatus Electronema aureum</name>
    <dbReference type="NCBI Taxonomy" id="2005002"/>
    <lineage>
        <taxon>Bacteria</taxon>
        <taxon>Pseudomonadati</taxon>
        <taxon>Thermodesulfobacteriota</taxon>
        <taxon>Desulfobulbia</taxon>
        <taxon>Desulfobulbales</taxon>
        <taxon>Desulfobulbaceae</taxon>
        <taxon>Candidatus Electronema</taxon>
    </lineage>
</organism>
<dbReference type="PANTHER" id="PTHR43285:SF2">
    <property type="entry name" value="ANTHRANILATE PHOSPHORIBOSYLTRANSFERASE"/>
    <property type="match status" value="1"/>
</dbReference>
<feature type="binding site" evidence="12">
    <location>
        <position position="230"/>
    </location>
    <ligand>
        <name>Mg(2+)</name>
        <dbReference type="ChEBI" id="CHEBI:18420"/>
        <label>2</label>
    </ligand>
</feature>
<comment type="caution">
    <text evidence="15">The sequence shown here is derived from an EMBL/GenBank/DDBJ whole genome shotgun (WGS) entry which is preliminary data.</text>
</comment>
<dbReference type="InterPro" id="IPR000312">
    <property type="entry name" value="Glycosyl_Trfase_fam3"/>
</dbReference>
<feature type="binding site" evidence="12">
    <location>
        <position position="85"/>
    </location>
    <ligand>
        <name>anthranilate</name>
        <dbReference type="ChEBI" id="CHEBI:16567"/>
        <label>1</label>
    </ligand>
</feature>
<comment type="catalytic activity">
    <reaction evidence="10 12">
        <text>N-(5-phospho-beta-D-ribosyl)anthranilate + diphosphate = 5-phospho-alpha-D-ribose 1-diphosphate + anthranilate</text>
        <dbReference type="Rhea" id="RHEA:11768"/>
        <dbReference type="ChEBI" id="CHEBI:16567"/>
        <dbReference type="ChEBI" id="CHEBI:18277"/>
        <dbReference type="ChEBI" id="CHEBI:33019"/>
        <dbReference type="ChEBI" id="CHEBI:58017"/>
        <dbReference type="EC" id="2.4.2.18"/>
    </reaction>
</comment>
<dbReference type="GO" id="GO:0000287">
    <property type="term" value="F:magnesium ion binding"/>
    <property type="evidence" value="ECO:0007669"/>
    <property type="project" value="UniProtKB-UniRule"/>
</dbReference>
<keyword evidence="5 12" id="KW-0808">Transferase</keyword>
<dbReference type="InterPro" id="IPR017459">
    <property type="entry name" value="Glycosyl_Trfase_fam3_N_dom"/>
</dbReference>
<comment type="pathway">
    <text evidence="1 12">Amino-acid biosynthesis; L-tryptophan biosynthesis; L-tryptophan from chorismate: step 2/5.</text>
</comment>
<feature type="binding site" evidence="12">
    <location>
        <position position="116"/>
    </location>
    <ligand>
        <name>anthranilate</name>
        <dbReference type="ChEBI" id="CHEBI:16567"/>
        <label>1</label>
    </ligand>
</feature>
<dbReference type="Pfam" id="PF02885">
    <property type="entry name" value="Glycos_trans_3N"/>
    <property type="match status" value="1"/>
</dbReference>
<evidence type="ECO:0000313" key="16">
    <source>
        <dbReference type="Proteomes" id="UP000316238"/>
    </source>
</evidence>
<evidence type="ECO:0000256" key="12">
    <source>
        <dbReference type="HAMAP-Rule" id="MF_00211"/>
    </source>
</evidence>
<dbReference type="Proteomes" id="UP000316238">
    <property type="component" value="Unassembled WGS sequence"/>
</dbReference>
<keyword evidence="3 12" id="KW-0028">Amino-acid biosynthesis</keyword>
<comment type="caution">
    <text evidence="12">Lacks conserved residue(s) required for the propagation of feature annotation.</text>
</comment>
<evidence type="ECO:0000256" key="10">
    <source>
        <dbReference type="ARBA" id="ARBA00052328"/>
    </source>
</evidence>
<feature type="domain" description="Glycosyl transferase family 3" evidence="13">
    <location>
        <begin position="79"/>
        <end position="330"/>
    </location>
</feature>
<gene>
    <name evidence="12" type="primary">trpD</name>
    <name evidence="15" type="ORF">CDV28_14216</name>
</gene>
<evidence type="ECO:0000256" key="5">
    <source>
        <dbReference type="ARBA" id="ARBA00022679"/>
    </source>
</evidence>
<evidence type="ECO:0000313" key="15">
    <source>
        <dbReference type="EMBL" id="TAA74046.1"/>
    </source>
</evidence>
<evidence type="ECO:0000256" key="2">
    <source>
        <dbReference type="ARBA" id="ARBA00011738"/>
    </source>
</evidence>
<comment type="similarity">
    <text evidence="12">Belongs to the anthranilate phosphoribosyltransferase family.</text>
</comment>
<evidence type="ECO:0000259" key="14">
    <source>
        <dbReference type="Pfam" id="PF02885"/>
    </source>
</evidence>
<keyword evidence="8 12" id="KW-0460">Magnesium</keyword>
<dbReference type="EMBL" id="NQJD01000042">
    <property type="protein sequence ID" value="TAA74046.1"/>
    <property type="molecule type" value="Genomic_DNA"/>
</dbReference>
<comment type="function">
    <text evidence="12">Catalyzes the transfer of the phosphoribosyl group of 5-phosphorylribose-1-pyrophosphate (PRPP) to anthranilate to yield N-(5'-phosphoribosyl)-anthranilate (PRA).</text>
</comment>
<feature type="binding site" evidence="12">
    <location>
        <begin position="95"/>
        <end position="98"/>
    </location>
    <ligand>
        <name>5-phospho-alpha-D-ribose 1-diphosphate</name>
        <dbReference type="ChEBI" id="CHEBI:58017"/>
    </ligand>
</feature>
<evidence type="ECO:0000256" key="7">
    <source>
        <dbReference type="ARBA" id="ARBA00022822"/>
    </source>
</evidence>
<dbReference type="GO" id="GO:0005829">
    <property type="term" value="C:cytosol"/>
    <property type="evidence" value="ECO:0007669"/>
    <property type="project" value="TreeGrafter"/>
</dbReference>
<comment type="similarity">
    <text evidence="11">In the C-terminal section; belongs to the anthranilate phosphoribosyltransferase family.</text>
</comment>
<feature type="binding site" evidence="12">
    <location>
        <position position="231"/>
    </location>
    <ligand>
        <name>Mg(2+)</name>
        <dbReference type="ChEBI" id="CHEBI:18420"/>
        <label>2</label>
    </ligand>
</feature>
<feature type="binding site" evidence="12">
    <location>
        <position position="93"/>
    </location>
    <ligand>
        <name>5-phospho-alpha-D-ribose 1-diphosphate</name>
        <dbReference type="ChEBI" id="CHEBI:58017"/>
    </ligand>
</feature>
<evidence type="ECO:0000256" key="4">
    <source>
        <dbReference type="ARBA" id="ARBA00022676"/>
    </source>
</evidence>
<evidence type="ECO:0000256" key="1">
    <source>
        <dbReference type="ARBA" id="ARBA00004907"/>
    </source>
</evidence>